<feature type="repeat" description="WD" evidence="4">
    <location>
        <begin position="280"/>
        <end position="321"/>
    </location>
</feature>
<name>A0A2R6NZZ6_9APHY</name>
<evidence type="ECO:0000256" key="3">
    <source>
        <dbReference type="ARBA" id="ARBA00022737"/>
    </source>
</evidence>
<evidence type="ECO:0000259" key="5">
    <source>
        <dbReference type="Pfam" id="PF24807"/>
    </source>
</evidence>
<dbReference type="GO" id="GO:0031145">
    <property type="term" value="P:anaphase-promoting complex-dependent catabolic process"/>
    <property type="evidence" value="ECO:0007669"/>
    <property type="project" value="TreeGrafter"/>
</dbReference>
<evidence type="ECO:0000313" key="6">
    <source>
        <dbReference type="EMBL" id="PSR81822.1"/>
    </source>
</evidence>
<dbReference type="GO" id="GO:1990757">
    <property type="term" value="F:ubiquitin ligase activator activity"/>
    <property type="evidence" value="ECO:0007669"/>
    <property type="project" value="TreeGrafter"/>
</dbReference>
<dbReference type="PROSITE" id="PS50294">
    <property type="entry name" value="WD_REPEATS_REGION"/>
    <property type="match status" value="1"/>
</dbReference>
<gene>
    <name evidence="6" type="ORF">PHLCEN_2v6253</name>
</gene>
<dbReference type="InterPro" id="IPR036322">
    <property type="entry name" value="WD40_repeat_dom_sf"/>
</dbReference>
<accession>A0A2R6NZZ6</accession>
<keyword evidence="7" id="KW-1185">Reference proteome</keyword>
<dbReference type="Gene3D" id="2.130.10.10">
    <property type="entry name" value="YVTN repeat-like/Quinoprotein amine dehydrogenase"/>
    <property type="match status" value="1"/>
</dbReference>
<feature type="domain" description="CDC20/Fizzy WD40" evidence="5">
    <location>
        <begin position="147"/>
        <end position="470"/>
    </location>
</feature>
<dbReference type="InterPro" id="IPR033010">
    <property type="entry name" value="Cdc20/Fizzy"/>
</dbReference>
<dbReference type="Proteomes" id="UP000186601">
    <property type="component" value="Unassembled WGS sequence"/>
</dbReference>
<keyword evidence="2 4" id="KW-0853">WD repeat</keyword>
<dbReference type="GO" id="GO:0010997">
    <property type="term" value="F:anaphase-promoting complex binding"/>
    <property type="evidence" value="ECO:0007669"/>
    <property type="project" value="InterPro"/>
</dbReference>
<dbReference type="OrthoDB" id="10263272at2759"/>
<dbReference type="SMART" id="SM00320">
    <property type="entry name" value="WD40"/>
    <property type="match status" value="6"/>
</dbReference>
<proteinExistence type="inferred from homology"/>
<dbReference type="PANTHER" id="PTHR19918:SF5">
    <property type="entry name" value="MEIOSIS-SPECIFIC APC_C ACTIVATOR PROTEIN AMA1"/>
    <property type="match status" value="1"/>
</dbReference>
<comment type="similarity">
    <text evidence="1">Belongs to the WD repeat CDC20/Fizzy family.</text>
</comment>
<dbReference type="EMBL" id="MLYV02000606">
    <property type="protein sequence ID" value="PSR81822.1"/>
    <property type="molecule type" value="Genomic_DNA"/>
</dbReference>
<evidence type="ECO:0000313" key="7">
    <source>
        <dbReference type="Proteomes" id="UP000186601"/>
    </source>
</evidence>
<evidence type="ECO:0000256" key="4">
    <source>
        <dbReference type="PROSITE-ProRule" id="PRU00221"/>
    </source>
</evidence>
<keyword evidence="3" id="KW-0677">Repeat</keyword>
<dbReference type="STRING" id="98765.A0A2R6NZZ6"/>
<sequence length="491" mass="54335">MEGNTPEVLCVTPQRKRTWVPASVTNLYSTKRRRVSFAPADLGKEVKPSPAQSIIHSEEQADRFISARPHVTLPLNITPRTQRIARGFGLIDDKLLRYSAPGASSSHQPVSDQLRVSFSTLLQKAAKVSPTSAAGNLGKRKQFTLALDGPGIPSDPFAYPLTWSKKNVIAVACGKDVYYQDLSDRRIVHLCKIDKVCNGKTTSVEWSPTSPSIIALGTTTGSVQLWDAEMKSCIRTWRDLDWDPVGGLNWHQSQDLLTVGADNGMVRFYDVRQPDAVATLTRHKSKVHGVRWNYDGNYLATSDQQGVVYIWDARASKTLDNDRMMGGRVRHGAPVKALAWCPWQSDLLATGSTYPDGKLRIFSVKSTNPIPMPRHTIPLHTAVTSIHWSPHCKEIATTHGTSWNPNAPTTGRMVSCPSQLSNSLTVHTYPSFRRVVSVQAHAGAVGHSCLSPDGTDIFTICPAEEAMKMWHVWSTAKEKKRESAFDKFSIR</sequence>
<evidence type="ECO:0000256" key="2">
    <source>
        <dbReference type="ARBA" id="ARBA00022574"/>
    </source>
</evidence>
<organism evidence="6 7">
    <name type="scientific">Hermanssonia centrifuga</name>
    <dbReference type="NCBI Taxonomy" id="98765"/>
    <lineage>
        <taxon>Eukaryota</taxon>
        <taxon>Fungi</taxon>
        <taxon>Dikarya</taxon>
        <taxon>Basidiomycota</taxon>
        <taxon>Agaricomycotina</taxon>
        <taxon>Agaricomycetes</taxon>
        <taxon>Polyporales</taxon>
        <taxon>Meruliaceae</taxon>
        <taxon>Hermanssonia</taxon>
    </lineage>
</organism>
<dbReference type="PANTHER" id="PTHR19918">
    <property type="entry name" value="CELL DIVISION CYCLE 20 CDC20 FIZZY -RELATED"/>
    <property type="match status" value="1"/>
</dbReference>
<dbReference type="InterPro" id="IPR001680">
    <property type="entry name" value="WD40_rpt"/>
</dbReference>
<dbReference type="SUPFAM" id="SSF50978">
    <property type="entry name" value="WD40 repeat-like"/>
    <property type="match status" value="1"/>
</dbReference>
<dbReference type="InterPro" id="IPR015943">
    <property type="entry name" value="WD40/YVTN_repeat-like_dom_sf"/>
</dbReference>
<dbReference type="GO" id="GO:1905786">
    <property type="term" value="P:positive regulation of anaphase-promoting complex-dependent catabolic process"/>
    <property type="evidence" value="ECO:0007669"/>
    <property type="project" value="TreeGrafter"/>
</dbReference>
<dbReference type="PROSITE" id="PS50082">
    <property type="entry name" value="WD_REPEATS_2"/>
    <property type="match status" value="1"/>
</dbReference>
<protein>
    <recommendedName>
        <fullName evidence="5">CDC20/Fizzy WD40 domain-containing protein</fullName>
    </recommendedName>
</protein>
<reference evidence="6 7" key="1">
    <citation type="submission" date="2018-02" db="EMBL/GenBank/DDBJ databases">
        <title>Genome sequence of the basidiomycete white-rot fungus Phlebia centrifuga.</title>
        <authorList>
            <person name="Granchi Z."/>
            <person name="Peng M."/>
            <person name="de Vries R.P."/>
            <person name="Hilden K."/>
            <person name="Makela M.R."/>
            <person name="Grigoriev I."/>
            <person name="Riley R."/>
        </authorList>
    </citation>
    <scope>NUCLEOTIDE SEQUENCE [LARGE SCALE GENOMIC DNA]</scope>
    <source>
        <strain evidence="6 7">FBCC195</strain>
    </source>
</reference>
<evidence type="ECO:0000256" key="1">
    <source>
        <dbReference type="ARBA" id="ARBA00006445"/>
    </source>
</evidence>
<comment type="caution">
    <text evidence="6">The sequence shown here is derived from an EMBL/GenBank/DDBJ whole genome shotgun (WGS) entry which is preliminary data.</text>
</comment>
<dbReference type="AlphaFoldDB" id="A0A2R6NZZ6"/>
<dbReference type="Pfam" id="PF24807">
    <property type="entry name" value="WD40_CDC20-Fz"/>
    <property type="match status" value="1"/>
</dbReference>
<dbReference type="GO" id="GO:0005680">
    <property type="term" value="C:anaphase-promoting complex"/>
    <property type="evidence" value="ECO:0007669"/>
    <property type="project" value="TreeGrafter"/>
</dbReference>
<dbReference type="InterPro" id="IPR056150">
    <property type="entry name" value="WD40_CDC20-Fz"/>
</dbReference>